<dbReference type="EMBL" id="JAJEWP010000001">
    <property type="protein sequence ID" value="MCC2615026.1"/>
    <property type="molecule type" value="Genomic_DNA"/>
</dbReference>
<keyword evidence="1" id="KW-0812">Transmembrane</keyword>
<evidence type="ECO:0000313" key="3">
    <source>
        <dbReference type="Proteomes" id="UP001520878"/>
    </source>
</evidence>
<organism evidence="2 3">
    <name type="scientific">Fluctibacter halophilus</name>
    <dbReference type="NCBI Taxonomy" id="226011"/>
    <lineage>
        <taxon>Bacteria</taxon>
        <taxon>Pseudomonadati</taxon>
        <taxon>Pseudomonadota</taxon>
        <taxon>Gammaproteobacteria</taxon>
        <taxon>Alteromonadales</taxon>
        <taxon>Alteromonadaceae</taxon>
        <taxon>Fluctibacter</taxon>
    </lineage>
</organism>
<evidence type="ECO:0000256" key="1">
    <source>
        <dbReference type="SAM" id="Phobius"/>
    </source>
</evidence>
<reference evidence="2 3" key="1">
    <citation type="submission" date="2021-10" db="EMBL/GenBank/DDBJ databases">
        <title>Draft genome of Aestuariibacter halophilus JC2043.</title>
        <authorList>
            <person name="Emsley S.A."/>
            <person name="Pfannmuller K.M."/>
            <person name="Ushijima B."/>
            <person name="Saw J.H."/>
            <person name="Videau P."/>
        </authorList>
    </citation>
    <scope>NUCLEOTIDE SEQUENCE [LARGE SCALE GENOMIC DNA]</scope>
    <source>
        <strain evidence="2 3">JC2043</strain>
    </source>
</reference>
<accession>A0ABS8G4G3</accession>
<dbReference type="RefSeq" id="WP_229156939.1">
    <property type="nucleotide sequence ID" value="NZ_JAJEWP010000001.1"/>
</dbReference>
<gene>
    <name evidence="2" type="ORF">LJ739_02065</name>
</gene>
<keyword evidence="1" id="KW-1133">Transmembrane helix</keyword>
<protein>
    <recommendedName>
        <fullName evidence="4">Carboxypeptidase regulatory-like domain-containing protein</fullName>
    </recommendedName>
</protein>
<name>A0ABS8G4G3_9ALTE</name>
<keyword evidence="1" id="KW-0472">Membrane</keyword>
<sequence length="200" mass="21871">MLLGSFLDKGHLCGVRFLRSLTLFIALTTGANASPGAHGPNGEHLDTAPQRSALATPHFETFSETFEVFGKRSEDRWQVYVHDYATNTPVRGLTVTLETGAFAVDAAYNPLSGSYEVTAPDVLQHLQQPGQHDIVLTLLGENSGDLLSATLDIPTPATEHHHDDHAHLPRWAKWLMVIVALMLALLAGFWLGKRQGEANR</sequence>
<comment type="caution">
    <text evidence="2">The sequence shown here is derived from an EMBL/GenBank/DDBJ whole genome shotgun (WGS) entry which is preliminary data.</text>
</comment>
<feature type="transmembrane region" description="Helical" evidence="1">
    <location>
        <begin position="171"/>
        <end position="191"/>
    </location>
</feature>
<evidence type="ECO:0008006" key="4">
    <source>
        <dbReference type="Google" id="ProtNLM"/>
    </source>
</evidence>
<keyword evidence="3" id="KW-1185">Reference proteome</keyword>
<dbReference type="Proteomes" id="UP001520878">
    <property type="component" value="Unassembled WGS sequence"/>
</dbReference>
<evidence type="ECO:0000313" key="2">
    <source>
        <dbReference type="EMBL" id="MCC2615026.1"/>
    </source>
</evidence>
<proteinExistence type="predicted"/>